<reference evidence="2" key="1">
    <citation type="journal article" date="2022" name="Mol. Ecol. Resour.">
        <title>The genomes of chicory, endive, great burdock and yacon provide insights into Asteraceae palaeo-polyploidization history and plant inulin production.</title>
        <authorList>
            <person name="Fan W."/>
            <person name="Wang S."/>
            <person name="Wang H."/>
            <person name="Wang A."/>
            <person name="Jiang F."/>
            <person name="Liu H."/>
            <person name="Zhao H."/>
            <person name="Xu D."/>
            <person name="Zhang Y."/>
        </authorList>
    </citation>
    <scope>NUCLEOTIDE SEQUENCE [LARGE SCALE GENOMIC DNA]</scope>
    <source>
        <strain evidence="2">cv. Niubang</strain>
    </source>
</reference>
<name>A0ACB8Y4Z3_ARCLA</name>
<sequence length="674" mass="76066">MKTSFSRFTNTADNPILLDEDDTMESKNVKHEDENITELKPLQDPTTKDTPKIHGLNFAYCSTGLKEANNEPAHRRGRKRKDTDDVRTKGNLSGVETMLQELTMKDETAADGLKTGKEKEIQRKGKEVDNTDKGTTIEVGSSSRVTRSKSHSVIVLDTPDRNKKDSNMMDGQSTAGSRKSLRLRSVPHEQKTQEREEQNARMEFDSPGKRVEVDQNTPALWVWNIGLLKKRESTEIKRGGFGLLPLKNKVVRDGKIGISSTFGDKEDCQTTNEWTTKEEYVTSIKEKLNGITKLRKEAENELAVAMSKFGCNEEFTSVKAEIDMMFGNQKLTAVSTPMNTPLKPVKQDVPSPCTAIVLSQNIVDPFDKLWESPTYVVEVTESLRVSMENSKIKKSLADIAPQELRFGKSASGEAMNSDQRNGKGKLVDSKEGYDGPSFDLGISPIKDATPVRIIRPLDDSPIPIANKEKAKCVVPKKEVDEQQPDNEALRGRAARRTVRPGDHLKSPYYNRVVDFTVTAEDKRVHEWALSMFGCKFDNVFSTSDSSNIFRTGLESLAAEHMNTSPSVVNGWASILNYEERYRNRDSLRRHFFTIDVMGDPLLRVRSNDMNTQYGIFRERLFFASKRNESVINMKDSDLKDAMSKEVGRFSSMDADIKSQMLRQARDSRFERINV</sequence>
<dbReference type="EMBL" id="CM042060">
    <property type="protein sequence ID" value="KAI3678480.1"/>
    <property type="molecule type" value="Genomic_DNA"/>
</dbReference>
<evidence type="ECO:0000313" key="2">
    <source>
        <dbReference type="Proteomes" id="UP001055879"/>
    </source>
</evidence>
<comment type="caution">
    <text evidence="1">The sequence shown here is derived from an EMBL/GenBank/DDBJ whole genome shotgun (WGS) entry which is preliminary data.</text>
</comment>
<evidence type="ECO:0000313" key="1">
    <source>
        <dbReference type="EMBL" id="KAI3678480.1"/>
    </source>
</evidence>
<organism evidence="1 2">
    <name type="scientific">Arctium lappa</name>
    <name type="common">Greater burdock</name>
    <name type="synonym">Lappa major</name>
    <dbReference type="NCBI Taxonomy" id="4217"/>
    <lineage>
        <taxon>Eukaryota</taxon>
        <taxon>Viridiplantae</taxon>
        <taxon>Streptophyta</taxon>
        <taxon>Embryophyta</taxon>
        <taxon>Tracheophyta</taxon>
        <taxon>Spermatophyta</taxon>
        <taxon>Magnoliopsida</taxon>
        <taxon>eudicotyledons</taxon>
        <taxon>Gunneridae</taxon>
        <taxon>Pentapetalae</taxon>
        <taxon>asterids</taxon>
        <taxon>campanulids</taxon>
        <taxon>Asterales</taxon>
        <taxon>Asteraceae</taxon>
        <taxon>Carduoideae</taxon>
        <taxon>Cardueae</taxon>
        <taxon>Arctiinae</taxon>
        <taxon>Arctium</taxon>
    </lineage>
</organism>
<keyword evidence="2" id="KW-1185">Reference proteome</keyword>
<gene>
    <name evidence="1" type="ORF">L6452_37774</name>
</gene>
<proteinExistence type="predicted"/>
<protein>
    <submittedName>
        <fullName evidence="1">Uncharacterized protein</fullName>
    </submittedName>
</protein>
<accession>A0ACB8Y4Z3</accession>
<reference evidence="1 2" key="2">
    <citation type="journal article" date="2022" name="Mol. Ecol. Resour.">
        <title>The genomes of chicory, endive, great burdock and yacon provide insights into Asteraceae paleo-polyploidization history and plant inulin production.</title>
        <authorList>
            <person name="Fan W."/>
            <person name="Wang S."/>
            <person name="Wang H."/>
            <person name="Wang A."/>
            <person name="Jiang F."/>
            <person name="Liu H."/>
            <person name="Zhao H."/>
            <person name="Xu D."/>
            <person name="Zhang Y."/>
        </authorList>
    </citation>
    <scope>NUCLEOTIDE SEQUENCE [LARGE SCALE GENOMIC DNA]</scope>
    <source>
        <strain evidence="2">cv. Niubang</strain>
    </source>
</reference>
<dbReference type="Proteomes" id="UP001055879">
    <property type="component" value="Linkage Group LG14"/>
</dbReference>